<keyword evidence="3" id="KW-0378">Hydrolase</keyword>
<dbReference type="InterPro" id="IPR009003">
    <property type="entry name" value="Peptidase_S1_PA"/>
</dbReference>
<keyword evidence="5" id="KW-1185">Reference proteome</keyword>
<sequence length="210" mass="22768">MVRVVIGCSVKAYLPKNGKVYSLKEMIGHGSGFFVNSNGYIVTNAHVTNLTPEECQQYLLQELAVKLKDDGEDFDTVKQQLKWIEAKPIYQVKLPNGESLPFQVLKSGAVFDQGKDVSIIKVDVRNAPVLKLADSSKVQVLDKVIAVGYPGLIERSNIFDKKSLLEATFTSGEISALKTLKDNIPVIQVSAPAAPGNSGGPVLNEVKLLA</sequence>
<dbReference type="GO" id="GO:0008233">
    <property type="term" value="F:peptidase activity"/>
    <property type="evidence" value="ECO:0007669"/>
    <property type="project" value="UniProtKB-KW"/>
</dbReference>
<proteinExistence type="inferred from homology"/>
<organism evidence="4 5">
    <name type="scientific">Dulcicalothrix desertica PCC 7102</name>
    <dbReference type="NCBI Taxonomy" id="232991"/>
    <lineage>
        <taxon>Bacteria</taxon>
        <taxon>Bacillati</taxon>
        <taxon>Cyanobacteriota</taxon>
        <taxon>Cyanophyceae</taxon>
        <taxon>Nostocales</taxon>
        <taxon>Calotrichaceae</taxon>
        <taxon>Dulcicalothrix</taxon>
    </lineage>
</organism>
<reference evidence="4" key="1">
    <citation type="submission" date="2018-12" db="EMBL/GenBank/DDBJ databases">
        <authorList>
            <person name="Will S."/>
            <person name="Neumann-Schaal M."/>
            <person name="Henke P."/>
        </authorList>
    </citation>
    <scope>NUCLEOTIDE SEQUENCE</scope>
    <source>
        <strain evidence="4">PCC 7102</strain>
    </source>
</reference>
<evidence type="ECO:0000313" key="5">
    <source>
        <dbReference type="Proteomes" id="UP000271624"/>
    </source>
</evidence>
<name>A0A433VDI5_9CYAN</name>
<evidence type="ECO:0000256" key="2">
    <source>
        <dbReference type="ARBA" id="ARBA00022670"/>
    </source>
</evidence>
<evidence type="ECO:0008006" key="6">
    <source>
        <dbReference type="Google" id="ProtNLM"/>
    </source>
</evidence>
<protein>
    <recommendedName>
        <fullName evidence="6">Serine protease</fullName>
    </recommendedName>
</protein>
<accession>A0A433VDI5</accession>
<comment type="similarity">
    <text evidence="1">Belongs to the peptidase S1C family.</text>
</comment>
<keyword evidence="2" id="KW-0645">Protease</keyword>
<dbReference type="Pfam" id="PF13365">
    <property type="entry name" value="Trypsin_2"/>
    <property type="match status" value="1"/>
</dbReference>
<dbReference type="AlphaFoldDB" id="A0A433VDI5"/>
<dbReference type="SUPFAM" id="SSF50494">
    <property type="entry name" value="Trypsin-like serine proteases"/>
    <property type="match status" value="1"/>
</dbReference>
<dbReference type="InterPro" id="IPR051201">
    <property type="entry name" value="Chloro_Bact_Ser_Proteases"/>
</dbReference>
<dbReference type="PANTHER" id="PTHR43343:SF3">
    <property type="entry name" value="PROTEASE DO-LIKE 8, CHLOROPLASTIC"/>
    <property type="match status" value="1"/>
</dbReference>
<dbReference type="InterPro" id="IPR043504">
    <property type="entry name" value="Peptidase_S1_PA_chymotrypsin"/>
</dbReference>
<dbReference type="EMBL" id="RSCL01000012">
    <property type="protein sequence ID" value="RUT04079.1"/>
    <property type="molecule type" value="Genomic_DNA"/>
</dbReference>
<dbReference type="Gene3D" id="2.40.10.10">
    <property type="entry name" value="Trypsin-like serine proteases"/>
    <property type="match status" value="2"/>
</dbReference>
<reference evidence="4" key="2">
    <citation type="journal article" date="2019" name="Genome Biol. Evol.">
        <title>Day and night: Metabolic profiles and evolutionary relationships of six axenic non-marine cyanobacteria.</title>
        <authorList>
            <person name="Will S.E."/>
            <person name="Henke P."/>
            <person name="Boedeker C."/>
            <person name="Huang S."/>
            <person name="Brinkmann H."/>
            <person name="Rohde M."/>
            <person name="Jarek M."/>
            <person name="Friedl T."/>
            <person name="Seufert S."/>
            <person name="Schumacher M."/>
            <person name="Overmann J."/>
            <person name="Neumann-Schaal M."/>
            <person name="Petersen J."/>
        </authorList>
    </citation>
    <scope>NUCLEOTIDE SEQUENCE [LARGE SCALE GENOMIC DNA]</scope>
    <source>
        <strain evidence="4">PCC 7102</strain>
    </source>
</reference>
<dbReference type="Proteomes" id="UP000271624">
    <property type="component" value="Unassembled WGS sequence"/>
</dbReference>
<dbReference type="GO" id="GO:0006508">
    <property type="term" value="P:proteolysis"/>
    <property type="evidence" value="ECO:0007669"/>
    <property type="project" value="UniProtKB-KW"/>
</dbReference>
<evidence type="ECO:0000256" key="3">
    <source>
        <dbReference type="ARBA" id="ARBA00022801"/>
    </source>
</evidence>
<gene>
    <name evidence="4" type="ORF">DSM106972_049930</name>
</gene>
<comment type="caution">
    <text evidence="4">The sequence shown here is derived from an EMBL/GenBank/DDBJ whole genome shotgun (WGS) entry which is preliminary data.</text>
</comment>
<evidence type="ECO:0000256" key="1">
    <source>
        <dbReference type="ARBA" id="ARBA00010541"/>
    </source>
</evidence>
<evidence type="ECO:0000313" key="4">
    <source>
        <dbReference type="EMBL" id="RUT04079.1"/>
    </source>
</evidence>
<dbReference type="PANTHER" id="PTHR43343">
    <property type="entry name" value="PEPTIDASE S12"/>
    <property type="match status" value="1"/>
</dbReference>
<dbReference type="RefSeq" id="WP_233787453.1">
    <property type="nucleotide sequence ID" value="NZ_RSCL01000012.1"/>
</dbReference>